<evidence type="ECO:0000256" key="3">
    <source>
        <dbReference type="ARBA" id="ARBA00022723"/>
    </source>
</evidence>
<reference evidence="13" key="1">
    <citation type="submission" date="2016-11" db="UniProtKB">
        <authorList>
            <consortium name="WormBaseParasite"/>
        </authorList>
    </citation>
    <scope>IDENTIFICATION</scope>
</reference>
<keyword evidence="6" id="KW-0805">Transcription regulation</keyword>
<proteinExistence type="inferred from homology"/>
<evidence type="ECO:0000256" key="6">
    <source>
        <dbReference type="ARBA" id="ARBA00023015"/>
    </source>
</evidence>
<evidence type="ECO:0000256" key="2">
    <source>
        <dbReference type="ARBA" id="ARBA00006899"/>
    </source>
</evidence>
<evidence type="ECO:0000256" key="10">
    <source>
        <dbReference type="SAM" id="Coils"/>
    </source>
</evidence>
<accession>A0A1I7UJW6</accession>
<dbReference type="AlphaFoldDB" id="A0A1I7UJW6"/>
<comment type="subcellular location">
    <subcellularLocation>
        <location evidence="1">Nucleus</location>
        <location evidence="1">Nucleolus</location>
    </subcellularLocation>
</comment>
<dbReference type="GO" id="GO:0005668">
    <property type="term" value="C:RNA polymerase transcription factor SL1 complex"/>
    <property type="evidence" value="ECO:0007669"/>
    <property type="project" value="TreeGrafter"/>
</dbReference>
<dbReference type="eggNOG" id="ENOG502SDRV">
    <property type="taxonomic scope" value="Eukaryota"/>
</dbReference>
<sequence length="699" mass="81255">MENLYYEEQEREEKRRKKLERRGKGAKALSKSAAAWTLLTQGNITENLDLASDASDDDLEDDYLERIEDTVTESMEKLEVTENTTQNAEEDETIAVNDTTLGFVRKVTTALSKEALRRASQFILNLEIFVAILHSGLMCAGYKNVFLSDIVRWVREDRFRISRRAIRLFRQSAPERTKRGEKYTTSMSYGEPFLRLPLFEIMRTCTLFNQSVTIQKNMIPQKFETLAARLIDNLNLPVDFLSRVLLLESIVPCDVSPLLWRQVDVKMGQTLEDISMVEPQDYYNSFMTCFGRKERFDLESDSCDEVLLSVDTKLVAYVLLAFRLTFDLDNAPCSAENLTYQTFDIDTWIHQLEMRMKCWEGHDMSMVLRSTCPVPEINIDTPFGANFFYTDNRGGPRVQRRRRQIGFHKCIPQEMSFNSTASLPTVFDVRRNRFAADRKQAEAVMSPLKFQRVVLRKEMDSNPKLFENIDEQSEKTFFREFTTSKTTESSNTFNDYFPSSSSYAIYKRPDWLQNCAARKSTTAPKTGPFRFYLSNKVCDDLIGVAESSFSRRFKFLLKSLSLLIGEHEKAVYAAFVMLEMHLTSSERLNSIREDLLISAPISMECQKFKNSMYHEPCRYHVMADHPTDRIEDLGCFIVFRASREEEEIATSHHLYLVDSRNHEIRETLTEAEAEQIKKRILKLCYNFETFFGILAVKFW</sequence>
<feature type="compositionally biased region" description="Acidic residues" evidence="11">
    <location>
        <begin position="1"/>
        <end position="10"/>
    </location>
</feature>
<evidence type="ECO:0000256" key="4">
    <source>
        <dbReference type="ARBA" id="ARBA00022771"/>
    </source>
</evidence>
<dbReference type="GO" id="GO:0001164">
    <property type="term" value="F:RNA polymerase I core promoter sequence-specific DNA binding"/>
    <property type="evidence" value="ECO:0007669"/>
    <property type="project" value="InterPro"/>
</dbReference>
<evidence type="ECO:0000256" key="11">
    <source>
        <dbReference type="SAM" id="MobiDB-lite"/>
    </source>
</evidence>
<evidence type="ECO:0000256" key="7">
    <source>
        <dbReference type="ARBA" id="ARBA00023125"/>
    </source>
</evidence>
<keyword evidence="12" id="KW-1185">Reference proteome</keyword>
<dbReference type="GO" id="GO:0008270">
    <property type="term" value="F:zinc ion binding"/>
    <property type="evidence" value="ECO:0007669"/>
    <property type="project" value="UniProtKB-KW"/>
</dbReference>
<protein>
    <submittedName>
        <fullName evidence="13">Uncharacterized protein</fullName>
    </submittedName>
</protein>
<evidence type="ECO:0000256" key="1">
    <source>
        <dbReference type="ARBA" id="ARBA00004604"/>
    </source>
</evidence>
<dbReference type="InterPro" id="IPR033599">
    <property type="entry name" value="TAF1B/Rrn7"/>
</dbReference>
<dbReference type="STRING" id="1561998.A0A1I7UJW6"/>
<dbReference type="Proteomes" id="UP000095282">
    <property type="component" value="Unplaced"/>
</dbReference>
<organism evidence="12 13">
    <name type="scientific">Caenorhabditis tropicalis</name>
    <dbReference type="NCBI Taxonomy" id="1561998"/>
    <lineage>
        <taxon>Eukaryota</taxon>
        <taxon>Metazoa</taxon>
        <taxon>Ecdysozoa</taxon>
        <taxon>Nematoda</taxon>
        <taxon>Chromadorea</taxon>
        <taxon>Rhabditida</taxon>
        <taxon>Rhabditina</taxon>
        <taxon>Rhabditomorpha</taxon>
        <taxon>Rhabditoidea</taxon>
        <taxon>Rhabditidae</taxon>
        <taxon>Peloderinae</taxon>
        <taxon>Caenorhabditis</taxon>
    </lineage>
</organism>
<dbReference type="WBParaSite" id="Csp11.Scaffold630.g16702.t1">
    <property type="protein sequence ID" value="Csp11.Scaffold630.g16702.t1"/>
    <property type="gene ID" value="Csp11.Scaffold630.g16702"/>
</dbReference>
<keyword evidence="4" id="KW-0863">Zinc-finger</keyword>
<dbReference type="GO" id="GO:0070860">
    <property type="term" value="C:RNA polymerase I core factor complex"/>
    <property type="evidence" value="ECO:0007669"/>
    <property type="project" value="InterPro"/>
</dbReference>
<keyword evidence="5" id="KW-0862">Zinc</keyword>
<keyword evidence="9" id="KW-0539">Nucleus</keyword>
<name>A0A1I7UJW6_9PELO</name>
<keyword evidence="10" id="KW-0175">Coiled coil</keyword>
<dbReference type="PANTHER" id="PTHR31576:SF2">
    <property type="entry name" value="TATA BOX-BINDING PROTEIN-ASSOCIATED FACTOR RNA POLYMERASE I SUBUNIT B"/>
    <property type="match status" value="1"/>
</dbReference>
<evidence type="ECO:0000256" key="8">
    <source>
        <dbReference type="ARBA" id="ARBA00023163"/>
    </source>
</evidence>
<comment type="similarity">
    <text evidence="2">Belongs to the RRN7/TAF1B family.</text>
</comment>
<feature type="region of interest" description="Disordered" evidence="11">
    <location>
        <begin position="1"/>
        <end position="30"/>
    </location>
</feature>
<evidence type="ECO:0000256" key="5">
    <source>
        <dbReference type="ARBA" id="ARBA00022833"/>
    </source>
</evidence>
<keyword evidence="7" id="KW-0238">DNA-binding</keyword>
<dbReference type="PANTHER" id="PTHR31576">
    <property type="entry name" value="TATA BOX-BINDING PROTEIN-ASSOCIATED FACTOR RNA POLYMERASE I SUBUNIT B"/>
    <property type="match status" value="1"/>
</dbReference>
<keyword evidence="3" id="KW-0479">Metal-binding</keyword>
<evidence type="ECO:0000256" key="9">
    <source>
        <dbReference type="ARBA" id="ARBA00023242"/>
    </source>
</evidence>
<dbReference type="GO" id="GO:0042790">
    <property type="term" value="P:nucleolar large rRNA transcription by RNA polymerase I"/>
    <property type="evidence" value="ECO:0007669"/>
    <property type="project" value="TreeGrafter"/>
</dbReference>
<feature type="coiled-coil region" evidence="10">
    <location>
        <begin position="64"/>
        <end position="91"/>
    </location>
</feature>
<feature type="compositionally biased region" description="Basic residues" evidence="11">
    <location>
        <begin position="14"/>
        <end position="25"/>
    </location>
</feature>
<keyword evidence="8" id="KW-0804">Transcription</keyword>
<evidence type="ECO:0000313" key="12">
    <source>
        <dbReference type="Proteomes" id="UP000095282"/>
    </source>
</evidence>
<evidence type="ECO:0000313" key="13">
    <source>
        <dbReference type="WBParaSite" id="Csp11.Scaffold630.g16702.t1"/>
    </source>
</evidence>